<gene>
    <name evidence="4" type="ORF">EYC98_07710</name>
</gene>
<feature type="chain" id="PRO_5045644170" evidence="2">
    <location>
        <begin position="21"/>
        <end position="180"/>
    </location>
</feature>
<dbReference type="PROSITE" id="PS50933">
    <property type="entry name" value="CHRD"/>
    <property type="match status" value="1"/>
</dbReference>
<dbReference type="InterPro" id="IPR010895">
    <property type="entry name" value="CHRD"/>
</dbReference>
<evidence type="ECO:0000259" key="3">
    <source>
        <dbReference type="PROSITE" id="PS50933"/>
    </source>
</evidence>
<dbReference type="RefSeq" id="WP_279244736.1">
    <property type="nucleotide sequence ID" value="NZ_SHNN01000001.1"/>
</dbReference>
<organism evidence="4 5">
    <name type="scientific">Candidatus Litorirhabdus singularis</name>
    <dbReference type="NCBI Taxonomy" id="2518993"/>
    <lineage>
        <taxon>Bacteria</taxon>
        <taxon>Pseudomonadati</taxon>
        <taxon>Pseudomonadota</taxon>
        <taxon>Gammaproteobacteria</taxon>
        <taxon>Cellvibrionales</taxon>
        <taxon>Halieaceae</taxon>
        <taxon>Candidatus Litorirhabdus</taxon>
    </lineage>
</organism>
<feature type="domain" description="CHRD" evidence="3">
    <location>
        <begin position="15"/>
        <end position="157"/>
    </location>
</feature>
<evidence type="ECO:0000313" key="4">
    <source>
        <dbReference type="EMBL" id="MCX2980763.1"/>
    </source>
</evidence>
<keyword evidence="2" id="KW-0732">Signal</keyword>
<dbReference type="EMBL" id="SHNN01000001">
    <property type="protein sequence ID" value="MCX2980763.1"/>
    <property type="molecule type" value="Genomic_DNA"/>
</dbReference>
<dbReference type="Pfam" id="PF07452">
    <property type="entry name" value="CHRD"/>
    <property type="match status" value="1"/>
</dbReference>
<accession>A0ABT3TEQ2</accession>
<feature type="transmembrane region" description="Helical" evidence="1">
    <location>
        <begin position="152"/>
        <end position="174"/>
    </location>
</feature>
<dbReference type="Proteomes" id="UP001143362">
    <property type="component" value="Unassembled WGS sequence"/>
</dbReference>
<name>A0ABT3TEQ2_9GAMM</name>
<evidence type="ECO:0000313" key="5">
    <source>
        <dbReference type="Proteomes" id="UP001143362"/>
    </source>
</evidence>
<keyword evidence="1" id="KW-0472">Membrane</keyword>
<protein>
    <submittedName>
        <fullName evidence="4">CHRD domain-containing protein</fullName>
    </submittedName>
</protein>
<feature type="signal peptide" evidence="2">
    <location>
        <begin position="1"/>
        <end position="20"/>
    </location>
</feature>
<comment type="caution">
    <text evidence="4">The sequence shown here is derived from an EMBL/GenBank/DDBJ whole genome shotgun (WGS) entry which is preliminary data.</text>
</comment>
<dbReference type="SMART" id="SM00754">
    <property type="entry name" value="CHRD"/>
    <property type="match status" value="1"/>
</dbReference>
<evidence type="ECO:0000256" key="2">
    <source>
        <dbReference type="SAM" id="SignalP"/>
    </source>
</evidence>
<keyword evidence="1" id="KW-1133">Transmembrane helix</keyword>
<reference evidence="4" key="1">
    <citation type="submission" date="2019-02" db="EMBL/GenBank/DDBJ databases">
        <authorList>
            <person name="Li S.-H."/>
        </authorList>
    </citation>
    <scope>NUCLEOTIDE SEQUENCE</scope>
    <source>
        <strain evidence="4">IMCC14734</strain>
    </source>
</reference>
<proteinExistence type="predicted"/>
<keyword evidence="1" id="KW-0812">Transmembrane</keyword>
<keyword evidence="5" id="KW-1185">Reference proteome</keyword>
<sequence>MIRNIALSLLLVVITSPAMAAMITATASLDGLQEVPPNDSAATGTATFTIDDVTGGYEFMLDVDGIDVFEIKADAVGGIHIHEAPVGSNGGIVINVASDRTSLAIPAFGMFSMTSAGVVDDLGSVLAALAAGDLYINVHTEEYAGGEIRGQLAVVPLPGAFLLFGSAIFGLLAVKRRQRA</sequence>
<evidence type="ECO:0000256" key="1">
    <source>
        <dbReference type="SAM" id="Phobius"/>
    </source>
</evidence>